<evidence type="ECO:0000313" key="3">
    <source>
        <dbReference type="Proteomes" id="UP001358586"/>
    </source>
</evidence>
<dbReference type="Proteomes" id="UP001358586">
    <property type="component" value="Chromosome 5"/>
</dbReference>
<dbReference type="EMBL" id="JARKNE010000005">
    <property type="protein sequence ID" value="KAK5831545.1"/>
    <property type="molecule type" value="Genomic_DNA"/>
</dbReference>
<evidence type="ECO:0000313" key="2">
    <source>
        <dbReference type="EMBL" id="KAK5831545.1"/>
    </source>
</evidence>
<evidence type="ECO:0000256" key="1">
    <source>
        <dbReference type="SAM" id="MobiDB-lite"/>
    </source>
</evidence>
<comment type="caution">
    <text evidence="2">The sequence shown here is derived from an EMBL/GenBank/DDBJ whole genome shotgun (WGS) entry which is preliminary data.</text>
</comment>
<proteinExistence type="predicted"/>
<keyword evidence="3" id="KW-1185">Reference proteome</keyword>
<feature type="region of interest" description="Disordered" evidence="1">
    <location>
        <begin position="97"/>
        <end position="116"/>
    </location>
</feature>
<name>A0ABR0PX85_GOSAR</name>
<protein>
    <submittedName>
        <fullName evidence="2">Uncharacterized protein</fullName>
    </submittedName>
</protein>
<sequence>MGNCLNHLFAPSPAKKGKLVVHNEGEKEFRDSKVVKEVHYFLPPAGCIMPNHHPISLKIIKKESCKGGRSSIKIMVSRQQLEFLLRHAKMFQSMKVSIPPTSRTPKPGNQKWRPSLSAIPEEPYLRPYRISACYFQSGEQKNLCSDS</sequence>
<gene>
    <name evidence="2" type="ORF">PVK06_015343</name>
</gene>
<accession>A0ABR0PX85</accession>
<reference evidence="2 3" key="1">
    <citation type="submission" date="2023-03" db="EMBL/GenBank/DDBJ databases">
        <title>WGS of Gossypium arboreum.</title>
        <authorList>
            <person name="Yu D."/>
        </authorList>
    </citation>
    <scope>NUCLEOTIDE SEQUENCE [LARGE SCALE GENOMIC DNA]</scope>
    <source>
        <tissue evidence="2">Leaf</tissue>
    </source>
</reference>
<organism evidence="2 3">
    <name type="scientific">Gossypium arboreum</name>
    <name type="common">Tree cotton</name>
    <name type="synonym">Gossypium nanking</name>
    <dbReference type="NCBI Taxonomy" id="29729"/>
    <lineage>
        <taxon>Eukaryota</taxon>
        <taxon>Viridiplantae</taxon>
        <taxon>Streptophyta</taxon>
        <taxon>Embryophyta</taxon>
        <taxon>Tracheophyta</taxon>
        <taxon>Spermatophyta</taxon>
        <taxon>Magnoliopsida</taxon>
        <taxon>eudicotyledons</taxon>
        <taxon>Gunneridae</taxon>
        <taxon>Pentapetalae</taxon>
        <taxon>rosids</taxon>
        <taxon>malvids</taxon>
        <taxon>Malvales</taxon>
        <taxon>Malvaceae</taxon>
        <taxon>Malvoideae</taxon>
        <taxon>Gossypium</taxon>
    </lineage>
</organism>